<evidence type="ECO:0000313" key="3">
    <source>
        <dbReference type="Proteomes" id="UP000005953"/>
    </source>
</evidence>
<sequence>MDRCKYRRDAGPPDTLDENTGTPDRHVFDVHLRATFHRLQLGGSFVISLTGVKNSRLAIL</sequence>
<evidence type="ECO:0000313" key="2">
    <source>
        <dbReference type="EMBL" id="EAR07775.1"/>
    </source>
</evidence>
<evidence type="ECO:0000256" key="1">
    <source>
        <dbReference type="SAM" id="MobiDB-lite"/>
    </source>
</evidence>
<feature type="region of interest" description="Disordered" evidence="1">
    <location>
        <begin position="1"/>
        <end position="22"/>
    </location>
</feature>
<protein>
    <submittedName>
        <fullName evidence="2">Uncharacterized protein</fullName>
    </submittedName>
</protein>
<dbReference type="HOGENOM" id="CLU_2938484_0_0_6"/>
<keyword evidence="3" id="KW-1185">Reference proteome</keyword>
<dbReference type="EMBL" id="AAOE01000032">
    <property type="protein sequence ID" value="EAR07775.1"/>
    <property type="molecule type" value="Genomic_DNA"/>
</dbReference>
<proteinExistence type="predicted"/>
<name>A4BJB7_9GAMM</name>
<comment type="caution">
    <text evidence="2">The sequence shown here is derived from an EMBL/GenBank/DDBJ whole genome shotgun (WGS) entry which is preliminary data.</text>
</comment>
<accession>A4BJB7</accession>
<dbReference type="STRING" id="314283.MED297_03210"/>
<organism evidence="2 3">
    <name type="scientific">Reinekea blandensis MED297</name>
    <dbReference type="NCBI Taxonomy" id="314283"/>
    <lineage>
        <taxon>Bacteria</taxon>
        <taxon>Pseudomonadati</taxon>
        <taxon>Pseudomonadota</taxon>
        <taxon>Gammaproteobacteria</taxon>
        <taxon>Oceanospirillales</taxon>
        <taxon>Saccharospirillaceae</taxon>
        <taxon>Reinekea</taxon>
    </lineage>
</organism>
<feature type="compositionally biased region" description="Basic and acidic residues" evidence="1">
    <location>
        <begin position="1"/>
        <end position="11"/>
    </location>
</feature>
<dbReference type="Proteomes" id="UP000005953">
    <property type="component" value="Unassembled WGS sequence"/>
</dbReference>
<gene>
    <name evidence="2" type="ORF">MED297_03210</name>
</gene>
<dbReference type="AlphaFoldDB" id="A4BJB7"/>
<reference evidence="2 3" key="1">
    <citation type="submission" date="2006-02" db="EMBL/GenBank/DDBJ databases">
        <authorList>
            <person name="Pinhassi J."/>
            <person name="Pedros-Alio C."/>
            <person name="Ferriera S."/>
            <person name="Johnson J."/>
            <person name="Kravitz S."/>
            <person name="Halpern A."/>
            <person name="Remington K."/>
            <person name="Beeson K."/>
            <person name="Tran B."/>
            <person name="Rogers Y.-H."/>
            <person name="Friedman R."/>
            <person name="Venter J.C."/>
        </authorList>
    </citation>
    <scope>NUCLEOTIDE SEQUENCE [LARGE SCALE GENOMIC DNA]</scope>
    <source>
        <strain evidence="2 3">MED297</strain>
    </source>
</reference>